<dbReference type="PANTHER" id="PTHR39937">
    <property type="entry name" value="ATP SYNTHASE PROTEIN 8"/>
    <property type="match status" value="1"/>
</dbReference>
<evidence type="ECO:0000256" key="6">
    <source>
        <dbReference type="ARBA" id="ARBA00022781"/>
    </source>
</evidence>
<evidence type="ECO:0000256" key="14">
    <source>
        <dbReference type="SAM" id="Phobius"/>
    </source>
</evidence>
<evidence type="ECO:0000256" key="12">
    <source>
        <dbReference type="RuleBase" id="RU003661"/>
    </source>
</evidence>
<evidence type="ECO:0000313" key="15">
    <source>
        <dbReference type="EMBL" id="AEC33166.1"/>
    </source>
</evidence>
<protein>
    <recommendedName>
        <fullName evidence="12">ATP synthase complex subunit 8</fullName>
    </recommendedName>
</protein>
<evidence type="ECO:0000256" key="11">
    <source>
        <dbReference type="ARBA" id="ARBA00023310"/>
    </source>
</evidence>
<name>K9JZ01_9ANUR</name>
<dbReference type="InterPro" id="IPR001421">
    <property type="entry name" value="ATP8_metazoa"/>
</dbReference>
<evidence type="ECO:0000256" key="7">
    <source>
        <dbReference type="ARBA" id="ARBA00022989"/>
    </source>
</evidence>
<keyword evidence="10 14" id="KW-0472">Membrane</keyword>
<keyword evidence="7 14" id="KW-1133">Transmembrane helix</keyword>
<dbReference type="GO" id="GO:0015986">
    <property type="term" value="P:proton motive force-driven ATP synthesis"/>
    <property type="evidence" value="ECO:0007669"/>
    <property type="project" value="InterPro"/>
</dbReference>
<dbReference type="GO" id="GO:0015078">
    <property type="term" value="F:proton transmembrane transporter activity"/>
    <property type="evidence" value="ECO:0007669"/>
    <property type="project" value="InterPro"/>
</dbReference>
<keyword evidence="3 12" id="KW-0813">Transport</keyword>
<comment type="similarity">
    <text evidence="2 12">Belongs to the ATPase protein 8 family.</text>
</comment>
<feature type="transmembrane region" description="Helical" evidence="14">
    <location>
        <begin position="6"/>
        <end position="25"/>
    </location>
</feature>
<evidence type="ECO:0000256" key="1">
    <source>
        <dbReference type="ARBA" id="ARBA00004304"/>
    </source>
</evidence>
<dbReference type="EMBL" id="JF703231">
    <property type="protein sequence ID" value="AEC33166.1"/>
    <property type="molecule type" value="Genomic_DNA"/>
</dbReference>
<evidence type="ECO:0000256" key="3">
    <source>
        <dbReference type="ARBA" id="ARBA00022448"/>
    </source>
</evidence>
<evidence type="ECO:0000256" key="4">
    <source>
        <dbReference type="ARBA" id="ARBA00022547"/>
    </source>
</evidence>
<organism evidence="15">
    <name type="scientific">Pelodytes cf. punctatus II-2011</name>
    <dbReference type="NCBI Taxonomy" id="1005956"/>
    <lineage>
        <taxon>Eukaryota</taxon>
        <taxon>Metazoa</taxon>
        <taxon>Chordata</taxon>
        <taxon>Craniata</taxon>
        <taxon>Vertebrata</taxon>
        <taxon>Euteleostomi</taxon>
        <taxon>Amphibia</taxon>
        <taxon>Batrachia</taxon>
        <taxon>Anura</taxon>
        <taxon>Pelobatoidea</taxon>
        <taxon>Pelodytidae</taxon>
        <taxon>Pelodytes</taxon>
    </lineage>
</organism>
<keyword evidence="9 12" id="KW-0496">Mitochondrion</keyword>
<dbReference type="GO" id="GO:0031966">
    <property type="term" value="C:mitochondrial membrane"/>
    <property type="evidence" value="ECO:0007669"/>
    <property type="project" value="UniProtKB-SubCell"/>
</dbReference>
<geneLocation type="mitochondrion" evidence="15"/>
<dbReference type="PANTHER" id="PTHR39937:SF1">
    <property type="entry name" value="ATP SYNTHASE PROTEIN 8"/>
    <property type="match status" value="1"/>
</dbReference>
<dbReference type="InterPro" id="IPR050635">
    <property type="entry name" value="ATPase_protein_8"/>
</dbReference>
<evidence type="ECO:0000256" key="5">
    <source>
        <dbReference type="ARBA" id="ARBA00022692"/>
    </source>
</evidence>
<evidence type="ECO:0000256" key="10">
    <source>
        <dbReference type="ARBA" id="ARBA00023136"/>
    </source>
</evidence>
<reference evidence="15" key="1">
    <citation type="journal article" date="2012" name="BMC Genomics">
        <title>The origin of modern frogs (Neobatrachia) was accompanied by acceleration in mitochondrial and nuclear substitution rates.</title>
        <authorList>
            <person name="Irisarri I."/>
            <person name="San Mauro D."/>
            <person name="Abascal F."/>
            <person name="Ohler A."/>
            <person name="Vences M."/>
            <person name="Zardoya R."/>
        </authorList>
    </citation>
    <scope>NUCLEOTIDE SEQUENCE</scope>
</reference>
<keyword evidence="6 12" id="KW-0375">Hydrogen ion transport</keyword>
<sequence>MPQLNPAPWFVILLFSWMVFLIIMAPKIYNHKFPNEPSLTTSKKPETSHWIWPWS</sequence>
<gene>
    <name evidence="15" type="primary">ATP8</name>
</gene>
<evidence type="ECO:0000256" key="13">
    <source>
        <dbReference type="SAM" id="MobiDB-lite"/>
    </source>
</evidence>
<comment type="subcellular location">
    <subcellularLocation>
        <location evidence="1 12">Mitochondrion membrane</location>
        <topology evidence="1 12">Single-pass membrane protein</topology>
    </subcellularLocation>
</comment>
<accession>K9JZ01</accession>
<evidence type="ECO:0000256" key="2">
    <source>
        <dbReference type="ARBA" id="ARBA00008892"/>
    </source>
</evidence>
<evidence type="ECO:0000256" key="9">
    <source>
        <dbReference type="ARBA" id="ARBA00023128"/>
    </source>
</evidence>
<evidence type="ECO:0000256" key="8">
    <source>
        <dbReference type="ARBA" id="ARBA00023065"/>
    </source>
</evidence>
<dbReference type="GeneID" id="14411451"/>
<proteinExistence type="inferred from homology"/>
<dbReference type="AlphaFoldDB" id="K9JZ01"/>
<dbReference type="GO" id="GO:0045259">
    <property type="term" value="C:proton-transporting ATP synthase complex"/>
    <property type="evidence" value="ECO:0007669"/>
    <property type="project" value="UniProtKB-KW"/>
</dbReference>
<dbReference type="Pfam" id="PF00895">
    <property type="entry name" value="ATP-synt_8"/>
    <property type="match status" value="1"/>
</dbReference>
<feature type="region of interest" description="Disordered" evidence="13">
    <location>
        <begin position="36"/>
        <end position="55"/>
    </location>
</feature>
<dbReference type="CTD" id="4509"/>
<keyword evidence="11" id="KW-0066">ATP synthesis</keyword>
<keyword evidence="5 12" id="KW-0812">Transmembrane</keyword>
<keyword evidence="8 12" id="KW-0406">Ion transport</keyword>
<dbReference type="RefSeq" id="YP_007316809.1">
    <property type="nucleotide sequence ID" value="NC_020000.1"/>
</dbReference>
<keyword evidence="4 12" id="KW-0138">CF(0)</keyword>